<dbReference type="Proteomes" id="UP000054217">
    <property type="component" value="Unassembled WGS sequence"/>
</dbReference>
<sequence length="81" mass="9168">MWEFTNLRTTAMSWLDTDATLDHVEKIVLAAQYGTDEWLLRSLLALAKKPDPISVEEGRRLGLEVALKLASVREQLTADRV</sequence>
<dbReference type="InParanoid" id="A0A0C3PEI3"/>
<evidence type="ECO:0000313" key="1">
    <source>
        <dbReference type="EMBL" id="KIO06259.1"/>
    </source>
</evidence>
<gene>
    <name evidence="1" type="ORF">M404DRAFT_998921</name>
</gene>
<dbReference type="EMBL" id="KN831963">
    <property type="protein sequence ID" value="KIO06259.1"/>
    <property type="molecule type" value="Genomic_DNA"/>
</dbReference>
<proteinExistence type="predicted"/>
<feature type="non-terminal residue" evidence="1">
    <location>
        <position position="81"/>
    </location>
</feature>
<keyword evidence="2" id="KW-1185">Reference proteome</keyword>
<reference evidence="1 2" key="1">
    <citation type="submission" date="2014-04" db="EMBL/GenBank/DDBJ databases">
        <authorList>
            <consortium name="DOE Joint Genome Institute"/>
            <person name="Kuo A."/>
            <person name="Kohler A."/>
            <person name="Costa M.D."/>
            <person name="Nagy L.G."/>
            <person name="Floudas D."/>
            <person name="Copeland A."/>
            <person name="Barry K.W."/>
            <person name="Cichocki N."/>
            <person name="Veneault-Fourrey C."/>
            <person name="LaButti K."/>
            <person name="Lindquist E.A."/>
            <person name="Lipzen A."/>
            <person name="Lundell T."/>
            <person name="Morin E."/>
            <person name="Murat C."/>
            <person name="Sun H."/>
            <person name="Tunlid A."/>
            <person name="Henrissat B."/>
            <person name="Grigoriev I.V."/>
            <person name="Hibbett D.S."/>
            <person name="Martin F."/>
            <person name="Nordberg H.P."/>
            <person name="Cantor M.N."/>
            <person name="Hua S.X."/>
        </authorList>
    </citation>
    <scope>NUCLEOTIDE SEQUENCE [LARGE SCALE GENOMIC DNA]</scope>
    <source>
        <strain evidence="1 2">Marx 270</strain>
    </source>
</reference>
<protein>
    <submittedName>
        <fullName evidence="1">Uncharacterized protein</fullName>
    </submittedName>
</protein>
<evidence type="ECO:0000313" key="2">
    <source>
        <dbReference type="Proteomes" id="UP000054217"/>
    </source>
</evidence>
<name>A0A0C3PEI3_PISTI</name>
<accession>A0A0C3PEI3</accession>
<reference evidence="2" key="2">
    <citation type="submission" date="2015-01" db="EMBL/GenBank/DDBJ databases">
        <title>Evolutionary Origins and Diversification of the Mycorrhizal Mutualists.</title>
        <authorList>
            <consortium name="DOE Joint Genome Institute"/>
            <consortium name="Mycorrhizal Genomics Consortium"/>
            <person name="Kohler A."/>
            <person name="Kuo A."/>
            <person name="Nagy L.G."/>
            <person name="Floudas D."/>
            <person name="Copeland A."/>
            <person name="Barry K.W."/>
            <person name="Cichocki N."/>
            <person name="Veneault-Fourrey C."/>
            <person name="LaButti K."/>
            <person name="Lindquist E.A."/>
            <person name="Lipzen A."/>
            <person name="Lundell T."/>
            <person name="Morin E."/>
            <person name="Murat C."/>
            <person name="Riley R."/>
            <person name="Ohm R."/>
            <person name="Sun H."/>
            <person name="Tunlid A."/>
            <person name="Henrissat B."/>
            <person name="Grigoriev I.V."/>
            <person name="Hibbett D.S."/>
            <person name="Martin F."/>
        </authorList>
    </citation>
    <scope>NUCLEOTIDE SEQUENCE [LARGE SCALE GENOMIC DNA]</scope>
    <source>
        <strain evidence="2">Marx 270</strain>
    </source>
</reference>
<dbReference type="HOGENOM" id="CLU_047592_8_0_1"/>
<dbReference type="STRING" id="870435.A0A0C3PEI3"/>
<dbReference type="AlphaFoldDB" id="A0A0C3PEI3"/>
<organism evidence="1 2">
    <name type="scientific">Pisolithus tinctorius Marx 270</name>
    <dbReference type="NCBI Taxonomy" id="870435"/>
    <lineage>
        <taxon>Eukaryota</taxon>
        <taxon>Fungi</taxon>
        <taxon>Dikarya</taxon>
        <taxon>Basidiomycota</taxon>
        <taxon>Agaricomycotina</taxon>
        <taxon>Agaricomycetes</taxon>
        <taxon>Agaricomycetidae</taxon>
        <taxon>Boletales</taxon>
        <taxon>Sclerodermatineae</taxon>
        <taxon>Pisolithaceae</taxon>
        <taxon>Pisolithus</taxon>
    </lineage>
</organism>
<dbReference type="OrthoDB" id="2367075at2759"/>